<feature type="region of interest" description="Disordered" evidence="1">
    <location>
        <begin position="229"/>
        <end position="251"/>
    </location>
</feature>
<reference evidence="3 4" key="1">
    <citation type="submission" date="2020-01" db="EMBL/GenBank/DDBJ databases">
        <authorList>
            <consortium name="DOE Joint Genome Institute"/>
            <person name="Haridas S."/>
            <person name="Albert R."/>
            <person name="Binder M."/>
            <person name="Bloem J."/>
            <person name="Labutti K."/>
            <person name="Salamov A."/>
            <person name="Andreopoulos B."/>
            <person name="Baker S.E."/>
            <person name="Barry K."/>
            <person name="Bills G."/>
            <person name="Bluhm B.H."/>
            <person name="Cannon C."/>
            <person name="Castanera R."/>
            <person name="Culley D.E."/>
            <person name="Daum C."/>
            <person name="Ezra D."/>
            <person name="Gonzalez J.B."/>
            <person name="Henrissat B."/>
            <person name="Kuo A."/>
            <person name="Liang C."/>
            <person name="Lipzen A."/>
            <person name="Lutzoni F."/>
            <person name="Magnuson J."/>
            <person name="Mondo S."/>
            <person name="Nolan M."/>
            <person name="Ohm R."/>
            <person name="Pangilinan J."/>
            <person name="Park H.-J.H."/>
            <person name="Ramirez L."/>
            <person name="Alfaro M."/>
            <person name="Sun H."/>
            <person name="Tritt A."/>
            <person name="Yoshinaga Y."/>
            <person name="Zwiers L.-H.L."/>
            <person name="Turgeon B.G."/>
            <person name="Goodwin S.B."/>
            <person name="Spatafora J.W."/>
            <person name="Crous P.W."/>
            <person name="Grigoriev I.V."/>
        </authorList>
    </citation>
    <scope>NUCLEOTIDE SEQUENCE [LARGE SCALE GENOMIC DNA]</scope>
    <source>
        <strain evidence="3 4">CBS 611.86</strain>
    </source>
</reference>
<feature type="compositionally biased region" description="Basic and acidic residues" evidence="1">
    <location>
        <begin position="188"/>
        <end position="198"/>
    </location>
</feature>
<keyword evidence="2" id="KW-0812">Transmembrane</keyword>
<dbReference type="GO" id="GO:1990573">
    <property type="term" value="P:potassium ion import across plasma membrane"/>
    <property type="evidence" value="ECO:0007669"/>
    <property type="project" value="TreeGrafter"/>
</dbReference>
<keyword evidence="2" id="KW-1133">Transmembrane helix</keyword>
<proteinExistence type="predicted"/>
<dbReference type="GO" id="GO:0005886">
    <property type="term" value="C:plasma membrane"/>
    <property type="evidence" value="ECO:0007669"/>
    <property type="project" value="TreeGrafter"/>
</dbReference>
<dbReference type="GO" id="GO:0140107">
    <property type="term" value="F:high-affinity potassium ion transmembrane transporter activity"/>
    <property type="evidence" value="ECO:0007669"/>
    <property type="project" value="TreeGrafter"/>
</dbReference>
<accession>A0A7C8M5D9</accession>
<dbReference type="Proteomes" id="UP000481861">
    <property type="component" value="Unassembled WGS sequence"/>
</dbReference>
<dbReference type="InterPro" id="IPR051143">
    <property type="entry name" value="TrkH_K-transport"/>
</dbReference>
<keyword evidence="4" id="KW-1185">Reference proteome</keyword>
<dbReference type="GO" id="GO:0030007">
    <property type="term" value="P:intracellular potassium ion homeostasis"/>
    <property type="evidence" value="ECO:0007669"/>
    <property type="project" value="TreeGrafter"/>
</dbReference>
<dbReference type="OrthoDB" id="9999863at2759"/>
<evidence type="ECO:0000313" key="4">
    <source>
        <dbReference type="Proteomes" id="UP000481861"/>
    </source>
</evidence>
<keyword evidence="2" id="KW-0472">Membrane</keyword>
<organism evidence="3 4">
    <name type="scientific">Massariosphaeria phaeospora</name>
    <dbReference type="NCBI Taxonomy" id="100035"/>
    <lineage>
        <taxon>Eukaryota</taxon>
        <taxon>Fungi</taxon>
        <taxon>Dikarya</taxon>
        <taxon>Ascomycota</taxon>
        <taxon>Pezizomycotina</taxon>
        <taxon>Dothideomycetes</taxon>
        <taxon>Pleosporomycetidae</taxon>
        <taxon>Pleosporales</taxon>
        <taxon>Pleosporales incertae sedis</taxon>
        <taxon>Massariosphaeria</taxon>
    </lineage>
</organism>
<dbReference type="EMBL" id="JAADJZ010000018">
    <property type="protein sequence ID" value="KAF2868839.1"/>
    <property type="molecule type" value="Genomic_DNA"/>
</dbReference>
<dbReference type="AlphaFoldDB" id="A0A7C8M5D9"/>
<feature type="region of interest" description="Disordered" evidence="1">
    <location>
        <begin position="168"/>
        <end position="198"/>
    </location>
</feature>
<protein>
    <submittedName>
        <fullName evidence="3">Uncharacterized protein</fullName>
    </submittedName>
</protein>
<evidence type="ECO:0000313" key="3">
    <source>
        <dbReference type="EMBL" id="KAF2868839.1"/>
    </source>
</evidence>
<gene>
    <name evidence="3" type="ORF">BDV95DRAFT_642773</name>
</gene>
<dbReference type="PANTHER" id="PTHR31064">
    <property type="entry name" value="POTASSIUM TRANSPORT PROTEIN DDB_G0292412-RELATED"/>
    <property type="match status" value="1"/>
</dbReference>
<evidence type="ECO:0000256" key="2">
    <source>
        <dbReference type="SAM" id="Phobius"/>
    </source>
</evidence>
<evidence type="ECO:0000256" key="1">
    <source>
        <dbReference type="SAM" id="MobiDB-lite"/>
    </source>
</evidence>
<dbReference type="PANTHER" id="PTHR31064:SF5">
    <property type="entry name" value="POTASSIUM ION TRANSPORTER (EUROFUNG)"/>
    <property type="match status" value="1"/>
</dbReference>
<feature type="transmembrane region" description="Helical" evidence="2">
    <location>
        <begin position="57"/>
        <end position="75"/>
    </location>
</feature>
<sequence>MWKPPINFITLHWLIVIYPYGNMQFVDAYFFGVSASTESGLNPVVPRRRKVTMAPKSNNWLGFINIIVVVVRLYWFEKRLKNTAPALFRPGPSALRTGNDEDPEANVTQERSSMGRTLAYASGIASGNTTKCIEPSHEFDTTTQKINEHATVNTASAKEDAQAGHTLITFADAPHPRREPKALYLPSPREREEGQSVRELDDDVYSNDGEYFKLRARCMSTHQVIDDDDIAKAPNPDAGPSRFRRRRSEGRSIAEATSIERVASSMFVIGGAPSQSRARARTTSLFQQSDMPYLSSHATIGRNSQFQNLTKEDRELLGGLEYRALKLLLKIVVGNTLICPLSYNC</sequence>
<feature type="region of interest" description="Disordered" evidence="1">
    <location>
        <begin position="89"/>
        <end position="113"/>
    </location>
</feature>
<comment type="caution">
    <text evidence="3">The sequence shown here is derived from an EMBL/GenBank/DDBJ whole genome shotgun (WGS) entry which is preliminary data.</text>
</comment>
<name>A0A7C8M5D9_9PLEO</name>